<dbReference type="EMBL" id="JACOFZ010000001">
    <property type="protein sequence ID" value="MBC3879846.1"/>
    <property type="molecule type" value="Genomic_DNA"/>
</dbReference>
<dbReference type="GO" id="GO:0032259">
    <property type="term" value="P:methylation"/>
    <property type="evidence" value="ECO:0007669"/>
    <property type="project" value="UniProtKB-KW"/>
</dbReference>
<dbReference type="CDD" id="cd02440">
    <property type="entry name" value="AdoMet_MTases"/>
    <property type="match status" value="1"/>
</dbReference>
<organism evidence="2 3">
    <name type="scientific">Undibacterium nitidum</name>
    <dbReference type="NCBI Taxonomy" id="2762298"/>
    <lineage>
        <taxon>Bacteria</taxon>
        <taxon>Pseudomonadati</taxon>
        <taxon>Pseudomonadota</taxon>
        <taxon>Betaproteobacteria</taxon>
        <taxon>Burkholderiales</taxon>
        <taxon>Oxalobacteraceae</taxon>
        <taxon>Undibacterium</taxon>
    </lineage>
</organism>
<dbReference type="Pfam" id="PF13649">
    <property type="entry name" value="Methyltransf_25"/>
    <property type="match status" value="1"/>
</dbReference>
<evidence type="ECO:0000313" key="3">
    <source>
        <dbReference type="Proteomes" id="UP000627446"/>
    </source>
</evidence>
<dbReference type="Gene3D" id="3.40.50.150">
    <property type="entry name" value="Vaccinia Virus protein VP39"/>
    <property type="match status" value="1"/>
</dbReference>
<dbReference type="GO" id="GO:0008168">
    <property type="term" value="F:methyltransferase activity"/>
    <property type="evidence" value="ECO:0007669"/>
    <property type="project" value="UniProtKB-KW"/>
</dbReference>
<reference evidence="2" key="1">
    <citation type="submission" date="2020-08" db="EMBL/GenBank/DDBJ databases">
        <title>Novel species isolated from subtropical streams in China.</title>
        <authorList>
            <person name="Lu H."/>
        </authorList>
    </citation>
    <scope>NUCLEOTIDE SEQUENCE</scope>
    <source>
        <strain evidence="2">LX22W</strain>
    </source>
</reference>
<feature type="domain" description="Methyltransferase" evidence="1">
    <location>
        <begin position="25"/>
        <end position="101"/>
    </location>
</feature>
<proteinExistence type="predicted"/>
<dbReference type="RefSeq" id="WP_186915589.1">
    <property type="nucleotide sequence ID" value="NZ_JACOFZ010000001.1"/>
</dbReference>
<gene>
    <name evidence="2" type="ORF">H8K36_00520</name>
</gene>
<dbReference type="AlphaFoldDB" id="A0A923HL80"/>
<name>A0A923HL80_9BURK</name>
<evidence type="ECO:0000259" key="1">
    <source>
        <dbReference type="Pfam" id="PF13649"/>
    </source>
</evidence>
<dbReference type="InterPro" id="IPR029063">
    <property type="entry name" value="SAM-dependent_MTases_sf"/>
</dbReference>
<dbReference type="SUPFAM" id="SSF53335">
    <property type="entry name" value="S-adenosyl-L-methionine-dependent methyltransferases"/>
    <property type="match status" value="1"/>
</dbReference>
<keyword evidence="2" id="KW-0808">Transferase</keyword>
<comment type="caution">
    <text evidence="2">The sequence shown here is derived from an EMBL/GenBank/DDBJ whole genome shotgun (WGS) entry which is preliminary data.</text>
</comment>
<keyword evidence="3" id="KW-1185">Reference proteome</keyword>
<accession>A0A923HL80</accession>
<sequence length="184" mass="20463">MLANPQISPWVAKYAKLIDGSLGPVLDLACGAGRHTDYLSSLGLDVIALDRDEVSLHLLRKKGANCISCDLEVRGYGNGSYVWPFAKESFAAIVVTNYLHRPLFPELLGSIKTSGVLIYETFAVGNEVYGRPKNPNFLLQENELLRRCIYDISDDLRFNCLGYEHGLVNQVAPAIVQRICAQRY</sequence>
<dbReference type="InterPro" id="IPR041698">
    <property type="entry name" value="Methyltransf_25"/>
</dbReference>
<protein>
    <submittedName>
        <fullName evidence="2">Class I SAM-dependent methyltransferase</fullName>
    </submittedName>
</protein>
<evidence type="ECO:0000313" key="2">
    <source>
        <dbReference type="EMBL" id="MBC3879846.1"/>
    </source>
</evidence>
<dbReference type="Proteomes" id="UP000627446">
    <property type="component" value="Unassembled WGS sequence"/>
</dbReference>
<keyword evidence="2" id="KW-0489">Methyltransferase</keyword>